<comment type="caution">
    <text evidence="1">The sequence shown here is derived from an EMBL/GenBank/DDBJ whole genome shotgun (WGS) entry which is preliminary data.</text>
</comment>
<keyword evidence="2" id="KW-1185">Reference proteome</keyword>
<dbReference type="Proteomes" id="UP000297890">
    <property type="component" value="Unassembled WGS sequence"/>
</dbReference>
<dbReference type="Pfam" id="PF06980">
    <property type="entry name" value="DUF1302"/>
    <property type="match status" value="1"/>
</dbReference>
<organism evidence="1 2">
    <name type="scientific">Candidatus Macondimonas diazotrophica</name>
    <dbReference type="NCBI Taxonomy" id="2305248"/>
    <lineage>
        <taxon>Bacteria</taxon>
        <taxon>Pseudomonadati</taxon>
        <taxon>Pseudomonadota</taxon>
        <taxon>Gammaproteobacteria</taxon>
        <taxon>Chromatiales</taxon>
        <taxon>Ectothiorhodospiraceae</taxon>
        <taxon>Candidatus Macondimonas</taxon>
    </lineage>
</organism>
<protein>
    <submittedName>
        <fullName evidence="1">Uncharacterized protein</fullName>
    </submittedName>
</protein>
<name>A0A4Z0F9Q3_9GAMM</name>
<dbReference type="InterPro" id="IPR010727">
    <property type="entry name" value="DUF1302"/>
</dbReference>
<proteinExistence type="predicted"/>
<accession>A0A4Z0F9Q3</accession>
<dbReference type="OrthoDB" id="9769143at2"/>
<sequence>MTRVTQTRGMFGMPLGLALFAFGSYSPQEVAAFEVFGMDAEVSGYVRNHAAINLEDKKVPQNVEGEEIGGQGQLSMNRYQGLLNFQLDGDNVRAFVSTRYATETKTPYLKKLERASKKTIVKATPTSAPVPVLSALGPVCQGEGALPSRNCAPGLIQTDLGGEFLDDYYDEGLVLREAYADFTGVNRLFLRLGRQQVVWGETDFFRITDIVHGYDQRWRSFFELENEELRKPSTLANLIVEVPELAGNLQLIYKPGGIDGSENYGNELDLAGGRYAGQPNWGVNITENIAPYNYHGAAGDVDDDEYGFRWSGTFGDVGYSLLFYRGLIQDPIANCRRTLDAGSTVQGTTVPFAVDINPACQPYKEVPEGDGLGGELIYARQSNYGGTFNYYWMFADAVLRGEFLYQPNRPWNYGTEVPITIPTYMPQLPVAGAIPLGWGTIDVPGLAGVIEKDTVTYMIGADKTFDLMRWLGTDRGSLATIQLIDQWIVDYDEDDDIVEVLSYGQGRDEHTVFLTASLLLNYRYDTILPSLAGGVNLNGADAFLIPAVTFVFGDHWRLAFEADLFFQNNTKKIFGPPENKTHVLGTTGDSSVFLSRLSYHF</sequence>
<dbReference type="RefSeq" id="WP_135281792.1">
    <property type="nucleotide sequence ID" value="NZ_SRIO01000008.1"/>
</dbReference>
<reference evidence="1 2" key="1">
    <citation type="journal article" date="2019" name="ISME J.">
        <title>Candidatus Macondimonas diazotrophica, a novel gammaproteobacterial genus dominating crude-oil-contaminated coastal sediments.</title>
        <authorList>
            <person name="Karthikeyan S."/>
            <person name="Konstantinidis K."/>
        </authorList>
    </citation>
    <scope>NUCLEOTIDE SEQUENCE [LARGE SCALE GENOMIC DNA]</scope>
    <source>
        <strain evidence="1 2">KTK01</strain>
    </source>
</reference>
<evidence type="ECO:0000313" key="2">
    <source>
        <dbReference type="Proteomes" id="UP000297890"/>
    </source>
</evidence>
<dbReference type="AlphaFoldDB" id="A0A4Z0F9Q3"/>
<evidence type="ECO:0000313" key="1">
    <source>
        <dbReference type="EMBL" id="TFZ82546.1"/>
    </source>
</evidence>
<dbReference type="EMBL" id="SRIO01000008">
    <property type="protein sequence ID" value="TFZ82546.1"/>
    <property type="molecule type" value="Genomic_DNA"/>
</dbReference>
<gene>
    <name evidence="1" type="ORF">E4680_07500</name>
</gene>